<dbReference type="InterPro" id="IPR029063">
    <property type="entry name" value="SAM-dependent_MTases_sf"/>
</dbReference>
<evidence type="ECO:0000313" key="11">
    <source>
        <dbReference type="Proteomes" id="UP000229784"/>
    </source>
</evidence>
<dbReference type="GO" id="GO:0052908">
    <property type="term" value="F:16S rRNA (adenine(1518)-N(6)/adenine(1519)-N(6))-dimethyltransferase activity"/>
    <property type="evidence" value="ECO:0007669"/>
    <property type="project" value="UniProtKB-EC"/>
</dbReference>
<feature type="binding site" evidence="7 8">
    <location>
        <position position="73"/>
    </location>
    <ligand>
        <name>S-adenosyl-L-methionine</name>
        <dbReference type="ChEBI" id="CHEBI:59789"/>
    </ligand>
</feature>
<name>A0A2M6XU25_9BACT</name>
<keyword evidence="1 7" id="KW-0963">Cytoplasm</keyword>
<sequence length="340" mass="38536">MLCVFYNSCLVLLLLKYTLNKPKKQKFYPHLMHTPASNNKLIKMSNMTVTNRFSIKALLRTAGAQPRQNLGQNFLISSAVSRKIIETAQIKPNDTILEIGPGLGSLTLQLAEKAKKVIAIEKDKKIAAILTETLKEKSIENVEIINEDILYFKSEARNPKHETNQKFQIQNLKQNYQLIANLPYNIATAVIMKFLEAKNPPEMMVVMVQKEVGQRLCASPPQMSKLAIFSQLYSQPRIVGYVAKECFYPRPKVNGAILKIIPNKKVLSAKSLKLFSKIVKAGFNQPRKQLINNLSNGLKLERTEVADWLNKNNIKPSQRAETVSIDNWLKLTATFSRQLL</sequence>
<dbReference type="CDD" id="cd02440">
    <property type="entry name" value="AdoMet_MTases"/>
    <property type="match status" value="1"/>
</dbReference>
<organism evidence="10 11">
    <name type="scientific">bacterium (Candidatus Gribaldobacteria) CG08_land_8_20_14_0_20_39_15</name>
    <dbReference type="NCBI Taxonomy" id="2014273"/>
    <lineage>
        <taxon>Bacteria</taxon>
        <taxon>Candidatus Gribaldobacteria</taxon>
    </lineage>
</organism>
<evidence type="ECO:0000256" key="5">
    <source>
        <dbReference type="ARBA" id="ARBA00022691"/>
    </source>
</evidence>
<dbReference type="Gene3D" id="1.10.8.100">
    <property type="entry name" value="Ribosomal RNA adenine dimethylase-like, domain 2"/>
    <property type="match status" value="1"/>
</dbReference>
<evidence type="ECO:0000256" key="4">
    <source>
        <dbReference type="ARBA" id="ARBA00022679"/>
    </source>
</evidence>
<dbReference type="PANTHER" id="PTHR11727:SF7">
    <property type="entry name" value="DIMETHYLADENOSINE TRANSFERASE-RELATED"/>
    <property type="match status" value="1"/>
</dbReference>
<accession>A0A2M6XU25</accession>
<comment type="function">
    <text evidence="7">Specifically dimethylates two adjacent adenosines (A1518 and A1519) in the loop of a conserved hairpin near the 3'-end of 16S rRNA in the 30S particle. May play a critical role in biogenesis of 30S subunits.</text>
</comment>
<protein>
    <recommendedName>
        <fullName evidence="7">Ribosomal RNA small subunit methyltransferase A</fullName>
        <ecNumber evidence="7">2.1.1.182</ecNumber>
    </recommendedName>
    <alternativeName>
        <fullName evidence="7">16S rRNA (adenine(1518)-N(6)/adenine(1519)-N(6))-dimethyltransferase</fullName>
    </alternativeName>
    <alternativeName>
        <fullName evidence="7">16S rRNA dimethyladenosine transferase</fullName>
    </alternativeName>
    <alternativeName>
        <fullName evidence="7">16S rRNA dimethylase</fullName>
    </alternativeName>
    <alternativeName>
        <fullName evidence="7">S-adenosylmethionine-6-N', N'-adenosyl(rRNA) dimethyltransferase</fullName>
    </alternativeName>
</protein>
<evidence type="ECO:0000256" key="7">
    <source>
        <dbReference type="HAMAP-Rule" id="MF_00607"/>
    </source>
</evidence>
<dbReference type="GO" id="GO:0003723">
    <property type="term" value="F:RNA binding"/>
    <property type="evidence" value="ECO:0007669"/>
    <property type="project" value="UniProtKB-UniRule"/>
</dbReference>
<evidence type="ECO:0000256" key="3">
    <source>
        <dbReference type="ARBA" id="ARBA00022603"/>
    </source>
</evidence>
<dbReference type="InterPro" id="IPR023165">
    <property type="entry name" value="rRNA_Ade_diMease-like_C"/>
</dbReference>
<gene>
    <name evidence="7 10" type="primary">rsmA</name>
    <name evidence="7" type="synonym">ksgA</name>
    <name evidence="10" type="ORF">COT20_02495</name>
</gene>
<dbReference type="PROSITE" id="PS01131">
    <property type="entry name" value="RRNA_A_DIMETH"/>
    <property type="match status" value="1"/>
</dbReference>
<dbReference type="GO" id="GO:0005829">
    <property type="term" value="C:cytosol"/>
    <property type="evidence" value="ECO:0007669"/>
    <property type="project" value="TreeGrafter"/>
</dbReference>
<comment type="subcellular location">
    <subcellularLocation>
        <location evidence="7">Cytoplasm</location>
    </subcellularLocation>
</comment>
<keyword evidence="4 7" id="KW-0808">Transferase</keyword>
<keyword evidence="5 7" id="KW-0949">S-adenosyl-L-methionine</keyword>
<dbReference type="AlphaFoldDB" id="A0A2M6XU25"/>
<keyword evidence="6 7" id="KW-0694">RNA-binding</keyword>
<dbReference type="InterPro" id="IPR011530">
    <property type="entry name" value="rRNA_adenine_dimethylase"/>
</dbReference>
<comment type="similarity">
    <text evidence="7">Belongs to the class I-like SAM-binding methyltransferase superfamily. rRNA adenine N(6)-methyltransferase family. RsmA subfamily.</text>
</comment>
<dbReference type="HAMAP" id="MF_00607">
    <property type="entry name" value="16SrRNA_methyltr_A"/>
    <property type="match status" value="1"/>
</dbReference>
<comment type="catalytic activity">
    <reaction evidence="7">
        <text>adenosine(1518)/adenosine(1519) in 16S rRNA + 4 S-adenosyl-L-methionine = N(6)-dimethyladenosine(1518)/N(6)-dimethyladenosine(1519) in 16S rRNA + 4 S-adenosyl-L-homocysteine + 4 H(+)</text>
        <dbReference type="Rhea" id="RHEA:19609"/>
        <dbReference type="Rhea" id="RHEA-COMP:10232"/>
        <dbReference type="Rhea" id="RHEA-COMP:10233"/>
        <dbReference type="ChEBI" id="CHEBI:15378"/>
        <dbReference type="ChEBI" id="CHEBI:57856"/>
        <dbReference type="ChEBI" id="CHEBI:59789"/>
        <dbReference type="ChEBI" id="CHEBI:74411"/>
        <dbReference type="ChEBI" id="CHEBI:74493"/>
        <dbReference type="EC" id="2.1.1.182"/>
    </reaction>
</comment>
<dbReference type="Gene3D" id="3.40.50.150">
    <property type="entry name" value="Vaccinia Virus protein VP39"/>
    <property type="match status" value="1"/>
</dbReference>
<evidence type="ECO:0000256" key="8">
    <source>
        <dbReference type="PROSITE-ProRule" id="PRU01026"/>
    </source>
</evidence>
<dbReference type="SUPFAM" id="SSF53335">
    <property type="entry name" value="S-adenosyl-L-methionine-dependent methyltransferases"/>
    <property type="match status" value="1"/>
</dbReference>
<feature type="binding site" evidence="7 8">
    <location>
        <position position="121"/>
    </location>
    <ligand>
        <name>S-adenosyl-L-methionine</name>
        <dbReference type="ChEBI" id="CHEBI:59789"/>
    </ligand>
</feature>
<dbReference type="EC" id="2.1.1.182" evidence="7"/>
<dbReference type="SMART" id="SM00650">
    <property type="entry name" value="rADc"/>
    <property type="match status" value="1"/>
</dbReference>
<dbReference type="EMBL" id="PEXQ01000061">
    <property type="protein sequence ID" value="PIU14726.1"/>
    <property type="molecule type" value="Genomic_DNA"/>
</dbReference>
<evidence type="ECO:0000256" key="1">
    <source>
        <dbReference type="ARBA" id="ARBA00022490"/>
    </source>
</evidence>
<evidence type="ECO:0000259" key="9">
    <source>
        <dbReference type="SMART" id="SM00650"/>
    </source>
</evidence>
<dbReference type="NCBIfam" id="TIGR00755">
    <property type="entry name" value="ksgA"/>
    <property type="match status" value="1"/>
</dbReference>
<dbReference type="PROSITE" id="PS51689">
    <property type="entry name" value="SAM_RNA_A_N6_MT"/>
    <property type="match status" value="1"/>
</dbReference>
<evidence type="ECO:0000256" key="2">
    <source>
        <dbReference type="ARBA" id="ARBA00022552"/>
    </source>
</evidence>
<keyword evidence="2 7" id="KW-0698">rRNA processing</keyword>
<feature type="binding site" evidence="7 8">
    <location>
        <position position="75"/>
    </location>
    <ligand>
        <name>S-adenosyl-L-methionine</name>
        <dbReference type="ChEBI" id="CHEBI:59789"/>
    </ligand>
</feature>
<feature type="domain" description="Ribosomal RNA adenine methylase transferase N-terminal" evidence="9">
    <location>
        <begin position="80"/>
        <end position="264"/>
    </location>
</feature>
<evidence type="ECO:0000256" key="6">
    <source>
        <dbReference type="ARBA" id="ARBA00022884"/>
    </source>
</evidence>
<dbReference type="InterPro" id="IPR001737">
    <property type="entry name" value="KsgA/Erm"/>
</dbReference>
<feature type="binding site" evidence="7 8">
    <location>
        <position position="100"/>
    </location>
    <ligand>
        <name>S-adenosyl-L-methionine</name>
        <dbReference type="ChEBI" id="CHEBI:59789"/>
    </ligand>
</feature>
<proteinExistence type="inferred from homology"/>
<reference evidence="11" key="1">
    <citation type="submission" date="2017-09" db="EMBL/GenBank/DDBJ databases">
        <title>Depth-based differentiation of microbial function through sediment-hosted aquifers and enrichment of novel symbionts in the deep terrestrial subsurface.</title>
        <authorList>
            <person name="Probst A.J."/>
            <person name="Ladd B."/>
            <person name="Jarett J.K."/>
            <person name="Geller-Mcgrath D.E."/>
            <person name="Sieber C.M.K."/>
            <person name="Emerson J.B."/>
            <person name="Anantharaman K."/>
            <person name="Thomas B.C."/>
            <person name="Malmstrom R."/>
            <person name="Stieglmeier M."/>
            <person name="Klingl A."/>
            <person name="Woyke T."/>
            <person name="Ryan C.M."/>
            <person name="Banfield J.F."/>
        </authorList>
    </citation>
    <scope>NUCLEOTIDE SEQUENCE [LARGE SCALE GENOMIC DNA]</scope>
</reference>
<dbReference type="PANTHER" id="PTHR11727">
    <property type="entry name" value="DIMETHYLADENOSINE TRANSFERASE"/>
    <property type="match status" value="1"/>
</dbReference>
<feature type="binding site" evidence="7 8">
    <location>
        <position position="148"/>
    </location>
    <ligand>
        <name>S-adenosyl-L-methionine</name>
        <dbReference type="ChEBI" id="CHEBI:59789"/>
    </ligand>
</feature>
<comment type="caution">
    <text evidence="10">The sequence shown here is derived from an EMBL/GenBank/DDBJ whole genome shotgun (WGS) entry which is preliminary data.</text>
</comment>
<dbReference type="InterPro" id="IPR020598">
    <property type="entry name" value="rRNA_Ade_methylase_Trfase_N"/>
</dbReference>
<dbReference type="Pfam" id="PF00398">
    <property type="entry name" value="RrnaAD"/>
    <property type="match status" value="1"/>
</dbReference>
<evidence type="ECO:0000313" key="10">
    <source>
        <dbReference type="EMBL" id="PIU14726.1"/>
    </source>
</evidence>
<dbReference type="Proteomes" id="UP000229784">
    <property type="component" value="Unassembled WGS sequence"/>
</dbReference>
<keyword evidence="3 7" id="KW-0489">Methyltransferase</keyword>
<dbReference type="InterPro" id="IPR020596">
    <property type="entry name" value="rRNA_Ade_Mease_Trfase_CS"/>
</dbReference>
<feature type="binding site" evidence="7 8">
    <location>
        <position position="181"/>
    </location>
    <ligand>
        <name>S-adenosyl-L-methionine</name>
        <dbReference type="ChEBI" id="CHEBI:59789"/>
    </ligand>
</feature>